<keyword evidence="4" id="KW-0143">Chaperone</keyword>
<dbReference type="Proteomes" id="UP001164187">
    <property type="component" value="Chromosome"/>
</dbReference>
<dbReference type="SUPFAM" id="SSF55874">
    <property type="entry name" value="ATPase domain of HSP90 chaperone/DNA topoisomerase II/histidine kinase"/>
    <property type="match status" value="1"/>
</dbReference>
<organism evidence="6 7">
    <name type="scientific">Peptostreptococcus equinus</name>
    <dbReference type="NCBI Taxonomy" id="3003601"/>
    <lineage>
        <taxon>Bacteria</taxon>
        <taxon>Bacillati</taxon>
        <taxon>Bacillota</taxon>
        <taxon>Clostridia</taxon>
        <taxon>Peptostreptococcales</taxon>
        <taxon>Peptostreptococcaceae</taxon>
        <taxon>Peptostreptococcus</taxon>
    </lineage>
</organism>
<sequence>MSLEKGKVSIHSENIFPIIKKWLYSDKDIFVRELVSNACDAIAKHKRLASMGQANLEDKYKVIVAVDRDKRTISFEDNGIGMTAEEIKKYINQVAFSGAEDFVNKYKDKMDESNDIIGHFGLGFYSAFMVAEKVQIDSLSFEEGSEPVKWESEDGMEFELSQGDRIEHGTKITLTIAEDSDEFLYEYKLREILNKYCYFLPVEIFLENVQDNSIDMSESDSEVTSQENNNSDKDEIEEVKAINNTQPLWMKSPKDCSDEDYKNFYREVFKTYEDPLFWIHLNVDFPFNLKGILYFPKLKNEYELVEGQVKLFNNQVFVADNIKEVIPEFLLLLKGVIDCPDLPLNVSRSFLQNDKDVSKISKHIVKKVADKLKSLFKNEREVFEGFWDDIHMFIKYGCLKDESFYDKIKEVILYKDIDSKHITLSEYLKDAKENNYENTVYYTTDINQQAQYIKQFKTNGLNAIVMDNTLDTPFMGLIEYKESMSNNGIENTEENNLENMLKFARIDSDISKIMSSTEEENSEIDQEIVEIFKNVLGEKLSDYKVESFKDKNMTAMVTVDEDSIRMAQMKEQFQAMGMAGMDFEEKQSLLVNRKSPVIVKLLDMSKDPSNKEKVDLICSQIADLAILSNRELNPDQLNEYINRSNKIMMLVLNQ</sequence>
<protein>
    <submittedName>
        <fullName evidence="6">Molecular chaperone HtpG</fullName>
    </submittedName>
</protein>
<evidence type="ECO:0000256" key="1">
    <source>
        <dbReference type="ARBA" id="ARBA00008239"/>
    </source>
</evidence>
<evidence type="ECO:0000256" key="4">
    <source>
        <dbReference type="ARBA" id="ARBA00023186"/>
    </source>
</evidence>
<dbReference type="PANTHER" id="PTHR11528">
    <property type="entry name" value="HEAT SHOCK PROTEIN 90 FAMILY MEMBER"/>
    <property type="match status" value="1"/>
</dbReference>
<dbReference type="RefSeq" id="WP_269311122.1">
    <property type="nucleotide sequence ID" value="NZ_CP114052.1"/>
</dbReference>
<dbReference type="CDD" id="cd16927">
    <property type="entry name" value="HATPase_Hsp90-like"/>
    <property type="match status" value="1"/>
</dbReference>
<dbReference type="InterPro" id="IPR036890">
    <property type="entry name" value="HATPase_C_sf"/>
</dbReference>
<dbReference type="PIRSF" id="PIRSF002583">
    <property type="entry name" value="Hsp90"/>
    <property type="match status" value="1"/>
</dbReference>
<evidence type="ECO:0000256" key="3">
    <source>
        <dbReference type="ARBA" id="ARBA00022840"/>
    </source>
</evidence>
<keyword evidence="3" id="KW-0067">ATP-binding</keyword>
<proteinExistence type="inferred from homology"/>
<dbReference type="Pfam" id="PF13589">
    <property type="entry name" value="HATPase_c_3"/>
    <property type="match status" value="1"/>
</dbReference>
<evidence type="ECO:0000256" key="2">
    <source>
        <dbReference type="ARBA" id="ARBA00022741"/>
    </source>
</evidence>
<gene>
    <name evidence="6" type="primary">htpG</name>
    <name evidence="6" type="ORF">O0R46_07535</name>
</gene>
<evidence type="ECO:0000259" key="5">
    <source>
        <dbReference type="SMART" id="SM00387"/>
    </source>
</evidence>
<dbReference type="EMBL" id="CP114052">
    <property type="protein sequence ID" value="WAW14445.1"/>
    <property type="molecule type" value="Genomic_DNA"/>
</dbReference>
<comment type="similarity">
    <text evidence="1">Belongs to the heat shock protein 90 family.</text>
</comment>
<dbReference type="InterPro" id="IPR037196">
    <property type="entry name" value="HSP90_C"/>
</dbReference>
<dbReference type="InterPro" id="IPR003594">
    <property type="entry name" value="HATPase_dom"/>
</dbReference>
<dbReference type="Gene3D" id="3.30.565.10">
    <property type="entry name" value="Histidine kinase-like ATPase, C-terminal domain"/>
    <property type="match status" value="1"/>
</dbReference>
<dbReference type="NCBIfam" id="NF003555">
    <property type="entry name" value="PRK05218.1"/>
    <property type="match status" value="1"/>
</dbReference>
<name>A0ABY7JR51_9FIRM</name>
<dbReference type="Gene3D" id="3.30.230.80">
    <property type="match status" value="1"/>
</dbReference>
<reference evidence="6" key="1">
    <citation type="submission" date="2022-12" db="EMBL/GenBank/DDBJ databases">
        <title>Peptostreptococcus.</title>
        <authorList>
            <person name="Lee S.H."/>
        </authorList>
    </citation>
    <scope>NUCLEOTIDE SEQUENCE</scope>
    <source>
        <strain evidence="6">CBA3647</strain>
    </source>
</reference>
<dbReference type="InterPro" id="IPR001404">
    <property type="entry name" value="Hsp90_fam"/>
</dbReference>
<dbReference type="SUPFAM" id="SSF110942">
    <property type="entry name" value="HSP90 C-terminal domain"/>
    <property type="match status" value="1"/>
</dbReference>
<dbReference type="Gene3D" id="3.40.50.11260">
    <property type="match status" value="1"/>
</dbReference>
<keyword evidence="2" id="KW-0547">Nucleotide-binding</keyword>
<feature type="domain" description="Histidine kinase/HSP90-like ATPase" evidence="5">
    <location>
        <begin position="26"/>
        <end position="180"/>
    </location>
</feature>
<dbReference type="InterPro" id="IPR020575">
    <property type="entry name" value="Hsp90_N"/>
</dbReference>
<accession>A0ABY7JR51</accession>
<dbReference type="SUPFAM" id="SSF54211">
    <property type="entry name" value="Ribosomal protein S5 domain 2-like"/>
    <property type="match status" value="1"/>
</dbReference>
<evidence type="ECO:0000313" key="6">
    <source>
        <dbReference type="EMBL" id="WAW14445.1"/>
    </source>
</evidence>
<dbReference type="Gene3D" id="1.20.120.790">
    <property type="entry name" value="Heat shock protein 90, C-terminal domain"/>
    <property type="match status" value="1"/>
</dbReference>
<evidence type="ECO:0000313" key="7">
    <source>
        <dbReference type="Proteomes" id="UP001164187"/>
    </source>
</evidence>
<keyword evidence="7" id="KW-1185">Reference proteome</keyword>
<dbReference type="Pfam" id="PF00183">
    <property type="entry name" value="HSP90"/>
    <property type="match status" value="1"/>
</dbReference>
<dbReference type="SMART" id="SM00387">
    <property type="entry name" value="HATPase_c"/>
    <property type="match status" value="1"/>
</dbReference>
<dbReference type="PRINTS" id="PR00775">
    <property type="entry name" value="HEATSHOCK90"/>
</dbReference>
<dbReference type="InterPro" id="IPR020568">
    <property type="entry name" value="Ribosomal_Su5_D2-typ_SF"/>
</dbReference>